<evidence type="ECO:0000313" key="1">
    <source>
        <dbReference type="EMBL" id="KAK4222021.1"/>
    </source>
</evidence>
<proteinExistence type="predicted"/>
<protein>
    <submittedName>
        <fullName evidence="1">Uncharacterized protein</fullName>
    </submittedName>
</protein>
<keyword evidence="2" id="KW-1185">Reference proteome</keyword>
<accession>A0AAN7BDS4</accession>
<reference evidence="1" key="1">
    <citation type="journal article" date="2023" name="Mol. Phylogenet. Evol.">
        <title>Genome-scale phylogeny and comparative genomics of the fungal order Sordariales.</title>
        <authorList>
            <person name="Hensen N."/>
            <person name="Bonometti L."/>
            <person name="Westerberg I."/>
            <person name="Brannstrom I.O."/>
            <person name="Guillou S."/>
            <person name="Cros-Aarteil S."/>
            <person name="Calhoun S."/>
            <person name="Haridas S."/>
            <person name="Kuo A."/>
            <person name="Mondo S."/>
            <person name="Pangilinan J."/>
            <person name="Riley R."/>
            <person name="LaButti K."/>
            <person name="Andreopoulos B."/>
            <person name="Lipzen A."/>
            <person name="Chen C."/>
            <person name="Yan M."/>
            <person name="Daum C."/>
            <person name="Ng V."/>
            <person name="Clum A."/>
            <person name="Steindorff A."/>
            <person name="Ohm R.A."/>
            <person name="Martin F."/>
            <person name="Silar P."/>
            <person name="Natvig D.O."/>
            <person name="Lalanne C."/>
            <person name="Gautier V."/>
            <person name="Ament-Velasquez S.L."/>
            <person name="Kruys A."/>
            <person name="Hutchinson M.I."/>
            <person name="Powell A.J."/>
            <person name="Barry K."/>
            <person name="Miller A.N."/>
            <person name="Grigoriev I.V."/>
            <person name="Debuchy R."/>
            <person name="Gladieux P."/>
            <person name="Hiltunen Thoren M."/>
            <person name="Johannesson H."/>
        </authorList>
    </citation>
    <scope>NUCLEOTIDE SEQUENCE</scope>
    <source>
        <strain evidence="1">CBS 990.96</strain>
    </source>
</reference>
<reference evidence="1" key="2">
    <citation type="submission" date="2023-05" db="EMBL/GenBank/DDBJ databases">
        <authorList>
            <consortium name="Lawrence Berkeley National Laboratory"/>
            <person name="Steindorff A."/>
            <person name="Hensen N."/>
            <person name="Bonometti L."/>
            <person name="Westerberg I."/>
            <person name="Brannstrom I.O."/>
            <person name="Guillou S."/>
            <person name="Cros-Aarteil S."/>
            <person name="Calhoun S."/>
            <person name="Haridas S."/>
            <person name="Kuo A."/>
            <person name="Mondo S."/>
            <person name="Pangilinan J."/>
            <person name="Riley R."/>
            <person name="Labutti K."/>
            <person name="Andreopoulos B."/>
            <person name="Lipzen A."/>
            <person name="Chen C."/>
            <person name="Yanf M."/>
            <person name="Daum C."/>
            <person name="Ng V."/>
            <person name="Clum A."/>
            <person name="Ohm R."/>
            <person name="Martin F."/>
            <person name="Silar P."/>
            <person name="Natvig D."/>
            <person name="Lalanne C."/>
            <person name="Gautier V."/>
            <person name="Ament-Velasquez S.L."/>
            <person name="Kruys A."/>
            <person name="Hutchinson M.I."/>
            <person name="Powell A.J."/>
            <person name="Barry K."/>
            <person name="Miller A.N."/>
            <person name="Grigoriev I.V."/>
            <person name="Debuchy R."/>
            <person name="Gladieux P."/>
            <person name="Thoren M.H."/>
            <person name="Johannesson H."/>
        </authorList>
    </citation>
    <scope>NUCLEOTIDE SEQUENCE</scope>
    <source>
        <strain evidence="1">CBS 990.96</strain>
    </source>
</reference>
<gene>
    <name evidence="1" type="ORF">QBC38DRAFT_460828</name>
</gene>
<evidence type="ECO:0000313" key="2">
    <source>
        <dbReference type="Proteomes" id="UP001301958"/>
    </source>
</evidence>
<organism evidence="1 2">
    <name type="scientific">Podospora fimiseda</name>
    <dbReference type="NCBI Taxonomy" id="252190"/>
    <lineage>
        <taxon>Eukaryota</taxon>
        <taxon>Fungi</taxon>
        <taxon>Dikarya</taxon>
        <taxon>Ascomycota</taxon>
        <taxon>Pezizomycotina</taxon>
        <taxon>Sordariomycetes</taxon>
        <taxon>Sordariomycetidae</taxon>
        <taxon>Sordariales</taxon>
        <taxon>Podosporaceae</taxon>
        <taxon>Podospora</taxon>
    </lineage>
</organism>
<sequence>MAAGLHARLYPWAPTEGLWQRDVVIYRGPLSKTAPYGHRLMRQLDYVDGAARLPTVSSIGVAALYKPPRTPNLNWFVNRPDKDRTKDKIRLILRLGGPKRSHYSCPWCARVWRF</sequence>
<name>A0AAN7BDS4_9PEZI</name>
<comment type="caution">
    <text evidence="1">The sequence shown here is derived from an EMBL/GenBank/DDBJ whole genome shotgun (WGS) entry which is preliminary data.</text>
</comment>
<dbReference type="Proteomes" id="UP001301958">
    <property type="component" value="Unassembled WGS sequence"/>
</dbReference>
<dbReference type="EMBL" id="MU865496">
    <property type="protein sequence ID" value="KAK4222021.1"/>
    <property type="molecule type" value="Genomic_DNA"/>
</dbReference>
<dbReference type="AlphaFoldDB" id="A0AAN7BDS4"/>